<reference evidence="2" key="1">
    <citation type="journal article" date="2022" name="bioRxiv">
        <title>Sequencing and chromosome-scale assembly of the giantPleurodeles waltlgenome.</title>
        <authorList>
            <person name="Brown T."/>
            <person name="Elewa A."/>
            <person name="Iarovenko S."/>
            <person name="Subramanian E."/>
            <person name="Araus A.J."/>
            <person name="Petzold A."/>
            <person name="Susuki M."/>
            <person name="Suzuki K.-i.T."/>
            <person name="Hayashi T."/>
            <person name="Toyoda A."/>
            <person name="Oliveira C."/>
            <person name="Osipova E."/>
            <person name="Leigh N.D."/>
            <person name="Simon A."/>
            <person name="Yun M.H."/>
        </authorList>
    </citation>
    <scope>NUCLEOTIDE SEQUENCE</scope>
    <source>
        <strain evidence="2">20211129_DDA</strain>
        <tissue evidence="2">Liver</tissue>
    </source>
</reference>
<proteinExistence type="predicted"/>
<gene>
    <name evidence="2" type="ORF">NDU88_006381</name>
</gene>
<accession>A0AAV7WXF5</accession>
<protein>
    <submittedName>
        <fullName evidence="2">Uncharacterized protein</fullName>
    </submittedName>
</protein>
<name>A0AAV7WXF5_PLEWA</name>
<evidence type="ECO:0000313" key="2">
    <source>
        <dbReference type="EMBL" id="KAJ1218809.1"/>
    </source>
</evidence>
<comment type="caution">
    <text evidence="2">The sequence shown here is derived from an EMBL/GenBank/DDBJ whole genome shotgun (WGS) entry which is preliminary data.</text>
</comment>
<dbReference type="Proteomes" id="UP001066276">
    <property type="component" value="Chromosome 1_1"/>
</dbReference>
<organism evidence="2 3">
    <name type="scientific">Pleurodeles waltl</name>
    <name type="common">Iberian ribbed newt</name>
    <dbReference type="NCBI Taxonomy" id="8319"/>
    <lineage>
        <taxon>Eukaryota</taxon>
        <taxon>Metazoa</taxon>
        <taxon>Chordata</taxon>
        <taxon>Craniata</taxon>
        <taxon>Vertebrata</taxon>
        <taxon>Euteleostomi</taxon>
        <taxon>Amphibia</taxon>
        <taxon>Batrachia</taxon>
        <taxon>Caudata</taxon>
        <taxon>Salamandroidea</taxon>
        <taxon>Salamandridae</taxon>
        <taxon>Pleurodelinae</taxon>
        <taxon>Pleurodeles</taxon>
    </lineage>
</organism>
<dbReference type="AlphaFoldDB" id="A0AAV7WXF5"/>
<feature type="region of interest" description="Disordered" evidence="1">
    <location>
        <begin position="231"/>
        <end position="273"/>
    </location>
</feature>
<sequence>MVHRVQEWEVANQSVFRAGEQIEFVDGQGSVLQGTISGVTREDGRAGSAQVRLDSWQQDSRAYRPGCDAAHVHEGHGMASADQRLGRPAGFRVPVEVRVPPVHRFEERVQSEWTVREAPFQERGSLDPILNITQTIPASQSAISGPDTEEEELDFEDDLPVLGVQGLAAQKATTSGRVVQGDHLSCRRELAGNLRRGEVSRETRFGASGGDLIMVGPNSKNVDVAIQVEAGDGTKESKSEGSMSSTQVVTGKSVEDQVSTGQSGSVGQGGSKDMCTFDETDQIDLKFPHILLLCDVSMEGDLF</sequence>
<keyword evidence="3" id="KW-1185">Reference proteome</keyword>
<feature type="compositionally biased region" description="Polar residues" evidence="1">
    <location>
        <begin position="240"/>
        <end position="250"/>
    </location>
</feature>
<dbReference type="EMBL" id="JANPWB010000001">
    <property type="protein sequence ID" value="KAJ1218809.1"/>
    <property type="molecule type" value="Genomic_DNA"/>
</dbReference>
<evidence type="ECO:0000256" key="1">
    <source>
        <dbReference type="SAM" id="MobiDB-lite"/>
    </source>
</evidence>
<evidence type="ECO:0000313" key="3">
    <source>
        <dbReference type="Proteomes" id="UP001066276"/>
    </source>
</evidence>